<name>A0A7J7NWJ2_9MAGN</name>
<dbReference type="OrthoDB" id="2019706at2759"/>
<comment type="caution">
    <text evidence="2">The sequence shown here is derived from an EMBL/GenBank/DDBJ whole genome shotgun (WGS) entry which is preliminary data.</text>
</comment>
<evidence type="ECO:0000313" key="2">
    <source>
        <dbReference type="EMBL" id="KAF6171314.1"/>
    </source>
</evidence>
<dbReference type="AlphaFoldDB" id="A0A7J7NWJ2"/>
<proteinExistence type="predicted"/>
<keyword evidence="3" id="KW-1185">Reference proteome</keyword>
<evidence type="ECO:0000313" key="3">
    <source>
        <dbReference type="Proteomes" id="UP000541444"/>
    </source>
</evidence>
<dbReference type="PANTHER" id="PTHR48163">
    <property type="entry name" value="BNAC02G25670D PROTEIN"/>
    <property type="match status" value="1"/>
</dbReference>
<dbReference type="PANTHER" id="PTHR48163:SF2">
    <property type="entry name" value="EXPRESSED PROTEIN"/>
    <property type="match status" value="1"/>
</dbReference>
<protein>
    <submittedName>
        <fullName evidence="2">Uncharacterized protein</fullName>
    </submittedName>
</protein>
<sequence>MVSQIKKLERKNVELEEENTNLVIKLQMSEAENETMKKRLNDLEQNSLPSLWKALRDVAMEKDVAVIAREEFSTQLRMAKKRLKEAEEEQYRTEEDATALREELNSLQQHTIMNPLGDTLWVTRQIICKSWKRSWSI</sequence>
<reference evidence="2 3" key="1">
    <citation type="journal article" date="2020" name="IScience">
        <title>Genome Sequencing of the Endangered Kingdonia uniflora (Circaeasteraceae, Ranunculales) Reveals Potential Mechanisms of Evolutionary Specialization.</title>
        <authorList>
            <person name="Sun Y."/>
            <person name="Deng T."/>
            <person name="Zhang A."/>
            <person name="Moore M.J."/>
            <person name="Landis J.B."/>
            <person name="Lin N."/>
            <person name="Zhang H."/>
            <person name="Zhang X."/>
            <person name="Huang J."/>
            <person name="Zhang X."/>
            <person name="Sun H."/>
            <person name="Wang H."/>
        </authorList>
    </citation>
    <scope>NUCLEOTIDE SEQUENCE [LARGE SCALE GENOMIC DNA]</scope>
    <source>
        <strain evidence="2">TB1705</strain>
        <tissue evidence="2">Leaf</tissue>
    </source>
</reference>
<gene>
    <name evidence="2" type="ORF">GIB67_036982</name>
</gene>
<dbReference type="EMBL" id="JACGCM010000510">
    <property type="protein sequence ID" value="KAF6171314.1"/>
    <property type="molecule type" value="Genomic_DNA"/>
</dbReference>
<dbReference type="Proteomes" id="UP000541444">
    <property type="component" value="Unassembled WGS sequence"/>
</dbReference>
<accession>A0A7J7NWJ2</accession>
<feature type="coiled-coil region" evidence="1">
    <location>
        <begin position="5"/>
        <end position="103"/>
    </location>
</feature>
<evidence type="ECO:0000256" key="1">
    <source>
        <dbReference type="SAM" id="Coils"/>
    </source>
</evidence>
<keyword evidence="1" id="KW-0175">Coiled coil</keyword>
<organism evidence="2 3">
    <name type="scientific">Kingdonia uniflora</name>
    <dbReference type="NCBI Taxonomy" id="39325"/>
    <lineage>
        <taxon>Eukaryota</taxon>
        <taxon>Viridiplantae</taxon>
        <taxon>Streptophyta</taxon>
        <taxon>Embryophyta</taxon>
        <taxon>Tracheophyta</taxon>
        <taxon>Spermatophyta</taxon>
        <taxon>Magnoliopsida</taxon>
        <taxon>Ranunculales</taxon>
        <taxon>Circaeasteraceae</taxon>
        <taxon>Kingdonia</taxon>
    </lineage>
</organism>